<proteinExistence type="predicted"/>
<accession>A0ABV2AJX0</accession>
<gene>
    <name evidence="2" type="ORF">MHBO_001717</name>
</gene>
<evidence type="ECO:0000313" key="3">
    <source>
        <dbReference type="Proteomes" id="UP001439008"/>
    </source>
</evidence>
<keyword evidence="1" id="KW-0472">Membrane</keyword>
<sequence length="102" mass="12129">MSTEFSVKNKNLYEILTNTPAPNQTFQKFLSEIILQKRKTSWDVMDFNVSFFGKYFEFLNLYSNSVIVNTAFEFLSQVEYLFCLFGGFIKYLRNKNRIRSSM</sequence>
<dbReference type="EMBL" id="JBDODL010000468">
    <property type="protein sequence ID" value="MES1919983.1"/>
    <property type="molecule type" value="Genomic_DNA"/>
</dbReference>
<keyword evidence="1" id="KW-0812">Transmembrane</keyword>
<keyword evidence="1" id="KW-1133">Transmembrane helix</keyword>
<name>A0ABV2AJX0_9EUKA</name>
<reference evidence="2 3" key="1">
    <citation type="journal article" date="2024" name="BMC Biol.">
        <title>Comparative genomics of Ascetosporea gives new insight into the evolutionary basis for animal parasitism in Rhizaria.</title>
        <authorList>
            <person name="Hiltunen Thoren M."/>
            <person name="Onut-Brannstrom I."/>
            <person name="Alfjorden A."/>
            <person name="Peckova H."/>
            <person name="Swords F."/>
            <person name="Hooper C."/>
            <person name="Holzer A.S."/>
            <person name="Bass D."/>
            <person name="Burki F."/>
        </authorList>
    </citation>
    <scope>NUCLEOTIDE SEQUENCE [LARGE SCALE GENOMIC DNA]</scope>
    <source>
        <strain evidence="2">20-A016</strain>
    </source>
</reference>
<feature type="transmembrane region" description="Helical" evidence="1">
    <location>
        <begin position="74"/>
        <end position="92"/>
    </location>
</feature>
<keyword evidence="3" id="KW-1185">Reference proteome</keyword>
<dbReference type="Proteomes" id="UP001439008">
    <property type="component" value="Unassembled WGS sequence"/>
</dbReference>
<comment type="caution">
    <text evidence="2">The sequence shown here is derived from an EMBL/GenBank/DDBJ whole genome shotgun (WGS) entry which is preliminary data.</text>
</comment>
<evidence type="ECO:0000313" key="2">
    <source>
        <dbReference type="EMBL" id="MES1919983.1"/>
    </source>
</evidence>
<evidence type="ECO:0000256" key="1">
    <source>
        <dbReference type="SAM" id="Phobius"/>
    </source>
</evidence>
<protein>
    <submittedName>
        <fullName evidence="2">Uncharacterized protein</fullName>
    </submittedName>
</protein>
<organism evidence="2 3">
    <name type="scientific">Bonamia ostreae</name>
    <dbReference type="NCBI Taxonomy" id="126728"/>
    <lineage>
        <taxon>Eukaryota</taxon>
        <taxon>Sar</taxon>
        <taxon>Rhizaria</taxon>
        <taxon>Endomyxa</taxon>
        <taxon>Ascetosporea</taxon>
        <taxon>Haplosporida</taxon>
        <taxon>Bonamia</taxon>
    </lineage>
</organism>